<dbReference type="Pfam" id="PF01814">
    <property type="entry name" value="Hemerythrin"/>
    <property type="match status" value="1"/>
</dbReference>
<comment type="caution">
    <text evidence="2">The sequence shown here is derived from an EMBL/GenBank/DDBJ whole genome shotgun (WGS) entry which is preliminary data.</text>
</comment>
<evidence type="ECO:0000313" key="3">
    <source>
        <dbReference type="Proteomes" id="UP000003226"/>
    </source>
</evidence>
<organism evidence="2 3">
    <name type="scientific">Rhodanobacter spathiphylli B39</name>
    <dbReference type="NCBI Taxonomy" id="1163407"/>
    <lineage>
        <taxon>Bacteria</taxon>
        <taxon>Pseudomonadati</taxon>
        <taxon>Pseudomonadota</taxon>
        <taxon>Gammaproteobacteria</taxon>
        <taxon>Lysobacterales</taxon>
        <taxon>Rhodanobacteraceae</taxon>
        <taxon>Rhodanobacter</taxon>
    </lineage>
</organism>
<reference evidence="2 3" key="1">
    <citation type="journal article" date="2012" name="J. Bacteriol.">
        <title>Genome sequences for six rhodanobacter strains, isolated from soils and the terrestrial subsurface, with variable denitrification capabilities.</title>
        <authorList>
            <person name="Kostka J.E."/>
            <person name="Green S.J."/>
            <person name="Rishishwar L."/>
            <person name="Prakash O."/>
            <person name="Katz L.S."/>
            <person name="Marino-Ramirez L."/>
            <person name="Jordan I.K."/>
            <person name="Munk C."/>
            <person name="Ivanova N."/>
            <person name="Mikhailova N."/>
            <person name="Watson D.B."/>
            <person name="Brown S.D."/>
            <person name="Palumbo A.V."/>
            <person name="Brooks S.C."/>
        </authorList>
    </citation>
    <scope>NUCLEOTIDE SEQUENCE [LARGE SCALE GENOMIC DNA]</scope>
    <source>
        <strain evidence="2 3">B39</strain>
    </source>
</reference>
<protein>
    <submittedName>
        <fullName evidence="2">Hemerythrin HHE cation binding domain-containing protein</fullName>
    </submittedName>
</protein>
<evidence type="ECO:0000313" key="2">
    <source>
        <dbReference type="EMBL" id="EIL94329.1"/>
    </source>
</evidence>
<accession>I4W4D8</accession>
<dbReference type="InterPro" id="IPR012312">
    <property type="entry name" value="Hemerythrin-like"/>
</dbReference>
<sequence>MSLEDQLAEQQVAPGTQLHYDSRLVGRLCDHAVSLLDLLALGGSAARESKFDEAERCLHRFRLLFNEHLLDKNLRLYTYLGCCLKSNPEGLEFMRNMRRETGEISRQTTRFLTRCQEVGISEEKRDEFLDELALIEDLLRHRFTREERSLYPMYRPPRAYQAAPAQSSSIGKRARVCYGLPC</sequence>
<dbReference type="Gene3D" id="1.20.120.1370">
    <property type="entry name" value="Regulator of RNA polymerase sigma(70) subunit, domain 4"/>
    <property type="match status" value="1"/>
</dbReference>
<dbReference type="EMBL" id="AJXT01000006">
    <property type="protein sequence ID" value="EIL94329.1"/>
    <property type="molecule type" value="Genomic_DNA"/>
</dbReference>
<evidence type="ECO:0000259" key="1">
    <source>
        <dbReference type="Pfam" id="PF01814"/>
    </source>
</evidence>
<dbReference type="PATRIC" id="fig|1163407.3.peg.1007"/>
<keyword evidence="3" id="KW-1185">Reference proteome</keyword>
<name>I4W4D8_9GAMM</name>
<feature type="domain" description="Hemerythrin-like" evidence="1">
    <location>
        <begin position="35"/>
        <end position="154"/>
    </location>
</feature>
<dbReference type="AlphaFoldDB" id="I4W4D8"/>
<proteinExistence type="predicted"/>
<dbReference type="InterPro" id="IPR038309">
    <property type="entry name" value="Rsd/AlgQ_sf"/>
</dbReference>
<gene>
    <name evidence="2" type="ORF">UU7_04997</name>
</gene>
<dbReference type="Proteomes" id="UP000003226">
    <property type="component" value="Unassembled WGS sequence"/>
</dbReference>